<dbReference type="InterPro" id="IPR043502">
    <property type="entry name" value="DNA/RNA_pol_sf"/>
</dbReference>
<sequence>MASVLESKAAFRVRGQESGLSDADLDHLIHSGLDTLSKLAFAITTPGVSPDETSLRTLLNSTAPDRVNMGQLSSIRRLMFDAQTLSVAQIKHAVEGSDQTQTAELVPAERTQRIKDQRMRLAGMDLVGQLEVSYQAYDYVAKMLVADVPMYLEPHRFTTRASEIARDKPPKTLVVESSTLQVKDKERKDRCNIVNELQLSQALTRRSLACDLMGVCSFKVMERWHRYLFDQMQLPPPPHFRAPTLEQIVRTDKMAWLRMAETVDTLKIQPDGTKPLDAAIDTLRSDHTVTFHMLPMPGKSSPDDRKSDDKKRKQVDSDFEPRTAGLSAMVRRLGPNALGIDHAVSKRLKAPVIRLDLVSPAGRELLWRILKQDTVCGIHLAPPCGTASRAREIRRKKGPSPKPLRSERYPDGFPWLRGLAQSKLQAANQLYLLTSQVMAFACQTGIVCTIENPARSHAWATSFLNHHIRMNDDRLHHVTFHHCMYGSHRRKATRLTANHTAFCVLERACDGTHEHEPWGLHPSGQWSTHLEVEYPTPLCSAMAQVFAQILCKCGITPTPSSLLQAVDVVPPMRAAAAATGRQPTGHKLSQLVPEYKSVHRLRAPSVSCLRSLAGKLTTTWQVPPEVHISPHLPALPSGTRVLRALFSGDKMAASTSTSELEPGQIEDNLNDHITIGIPWSPSEFLQQAISTGHPKHFLRSIPRQLARVLDRMQEKGEADIARDRTQQMRRWILRATELSDLETSAKAEMSEHVREILQNKRIKLFEEMLEEAGSSDVSLAQDISEGFDLMGPIKTNPCFPLKTSFATLTEDQVRSNAAVARECTLASVAKHRDPETELELVNITEEEVKRGWLRGPVEVQPIDDLTESLVNLTNSASHTISPMSVDTIAAGILRRMHICGGSRLTSKTIDLRKAYKNLPLSKAALNDSYIVLFDPSKNKPVAYQSLVLPFGARAAVMGFCRASYGIWEIGCSLLGIHWSVYFDDYFVVTSEQESRHVDLALQTLFSLLGWETSGEKDAGFDTVSRVLGVMVDLTDSSDNLVRVTNTESRIKELVASMNQLIDKSRFRPGELRVLRGRLQFAENQLFGRAAGKRLKTLSRHAEMLGSGTVDSELTEALIYLRDRVILGPPRLLRAGTGQQFFLFTDASYEQGEVGLGGVLFDGFGNIVSWFGKNLSDLDAVVLNPLEKETIIYECEALAFLLGIMHLLGQKELSPLTEVVGFLDNQAALQAFLTGRTHSRIVEVILREFDAFEVATGLTTWVDRVASAANPADEPSRSIHDSLPLELRVPLNREDILQRFDVLAS</sequence>
<evidence type="ECO:0000313" key="3">
    <source>
        <dbReference type="Proteomes" id="UP001642484"/>
    </source>
</evidence>
<organism evidence="2 3">
    <name type="scientific">Durusdinium trenchii</name>
    <dbReference type="NCBI Taxonomy" id="1381693"/>
    <lineage>
        <taxon>Eukaryota</taxon>
        <taxon>Sar</taxon>
        <taxon>Alveolata</taxon>
        <taxon>Dinophyceae</taxon>
        <taxon>Suessiales</taxon>
        <taxon>Symbiodiniaceae</taxon>
        <taxon>Durusdinium</taxon>
    </lineage>
</organism>
<dbReference type="InterPro" id="IPR052055">
    <property type="entry name" value="Hepadnavirus_pol/RT"/>
</dbReference>
<evidence type="ECO:0000256" key="1">
    <source>
        <dbReference type="SAM" id="MobiDB-lite"/>
    </source>
</evidence>
<name>A0ABP0IHQ0_9DINO</name>
<gene>
    <name evidence="2" type="ORF">CCMP2556_LOCUS6722</name>
</gene>
<accession>A0ABP0IHQ0</accession>
<reference evidence="2 3" key="1">
    <citation type="submission" date="2024-02" db="EMBL/GenBank/DDBJ databases">
        <authorList>
            <person name="Chen Y."/>
            <person name="Shah S."/>
            <person name="Dougan E. K."/>
            <person name="Thang M."/>
            <person name="Chan C."/>
        </authorList>
    </citation>
    <scope>NUCLEOTIDE SEQUENCE [LARGE SCALE GENOMIC DNA]</scope>
</reference>
<protein>
    <recommendedName>
        <fullName evidence="4">Reverse transcriptase domain-containing protein</fullName>
    </recommendedName>
</protein>
<dbReference type="PANTHER" id="PTHR33050">
    <property type="entry name" value="REVERSE TRANSCRIPTASE DOMAIN-CONTAINING PROTEIN"/>
    <property type="match status" value="1"/>
</dbReference>
<comment type="caution">
    <text evidence="2">The sequence shown here is derived from an EMBL/GenBank/DDBJ whole genome shotgun (WGS) entry which is preliminary data.</text>
</comment>
<dbReference type="PANTHER" id="PTHR33050:SF7">
    <property type="entry name" value="RIBONUCLEASE H"/>
    <property type="match status" value="1"/>
</dbReference>
<feature type="region of interest" description="Disordered" evidence="1">
    <location>
        <begin position="292"/>
        <end position="321"/>
    </location>
</feature>
<feature type="compositionally biased region" description="Basic and acidic residues" evidence="1">
    <location>
        <begin position="301"/>
        <end position="321"/>
    </location>
</feature>
<keyword evidence="3" id="KW-1185">Reference proteome</keyword>
<proteinExistence type="predicted"/>
<evidence type="ECO:0000313" key="2">
    <source>
        <dbReference type="EMBL" id="CAK9002119.1"/>
    </source>
</evidence>
<dbReference type="Proteomes" id="UP001642484">
    <property type="component" value="Unassembled WGS sequence"/>
</dbReference>
<dbReference type="SUPFAM" id="SSF56672">
    <property type="entry name" value="DNA/RNA polymerases"/>
    <property type="match status" value="1"/>
</dbReference>
<dbReference type="EMBL" id="CAXAMN010002936">
    <property type="protein sequence ID" value="CAK9002119.1"/>
    <property type="molecule type" value="Genomic_DNA"/>
</dbReference>
<evidence type="ECO:0008006" key="4">
    <source>
        <dbReference type="Google" id="ProtNLM"/>
    </source>
</evidence>